<dbReference type="AlphaFoldDB" id="A0A1F6H0K8"/>
<sequence length="177" mass="19513">MLLLVWEVYQLLELFDKVSNSLFGAESNQGINNSEVLVSGGFGDLKNFSDVSTKGLGVFFLKEPVPVPVAQAELLVDFDLGAGLKVVNPLVKARITCSSCLRSMLGTGYRPWAWSMVSPLIGAGRRVLTLRLLFIGFFIGFALEAREFFHPRFIPDSMQTLGVFPIVPDSFFALIFS</sequence>
<proteinExistence type="predicted"/>
<name>A0A1F6H0K8_9PROT</name>
<reference evidence="1 2" key="1">
    <citation type="journal article" date="2016" name="Nat. Commun.">
        <title>Thousands of microbial genomes shed light on interconnected biogeochemical processes in an aquifer system.</title>
        <authorList>
            <person name="Anantharaman K."/>
            <person name="Brown C.T."/>
            <person name="Hug L.A."/>
            <person name="Sharon I."/>
            <person name="Castelle C.J."/>
            <person name="Probst A.J."/>
            <person name="Thomas B.C."/>
            <person name="Singh A."/>
            <person name="Wilkins M.J."/>
            <person name="Karaoz U."/>
            <person name="Brodie E.L."/>
            <person name="Williams K.H."/>
            <person name="Hubbard S.S."/>
            <person name="Banfield J.F."/>
        </authorList>
    </citation>
    <scope>NUCLEOTIDE SEQUENCE [LARGE SCALE GENOMIC DNA]</scope>
</reference>
<comment type="caution">
    <text evidence="1">The sequence shown here is derived from an EMBL/GenBank/DDBJ whole genome shotgun (WGS) entry which is preliminary data.</text>
</comment>
<protein>
    <submittedName>
        <fullName evidence="1">Uncharacterized protein</fullName>
    </submittedName>
</protein>
<dbReference type="EMBL" id="MFNF01000011">
    <property type="protein sequence ID" value="OGH03834.1"/>
    <property type="molecule type" value="Genomic_DNA"/>
</dbReference>
<accession>A0A1F6H0K8</accession>
<gene>
    <name evidence="1" type="ORF">A2557_11880</name>
</gene>
<organism evidence="1 2">
    <name type="scientific">Candidatus Lambdaproteobacteria bacterium RIFOXYD2_FULL_56_26</name>
    <dbReference type="NCBI Taxonomy" id="1817773"/>
    <lineage>
        <taxon>Bacteria</taxon>
        <taxon>Pseudomonadati</taxon>
        <taxon>Pseudomonadota</taxon>
        <taxon>Candidatus Lambdaproteobacteria</taxon>
    </lineage>
</organism>
<dbReference type="Proteomes" id="UP000177583">
    <property type="component" value="Unassembled WGS sequence"/>
</dbReference>
<evidence type="ECO:0000313" key="1">
    <source>
        <dbReference type="EMBL" id="OGH03834.1"/>
    </source>
</evidence>
<evidence type="ECO:0000313" key="2">
    <source>
        <dbReference type="Proteomes" id="UP000177583"/>
    </source>
</evidence>